<feature type="region of interest" description="Disordered" evidence="1">
    <location>
        <begin position="1"/>
        <end position="44"/>
    </location>
</feature>
<feature type="compositionally biased region" description="Low complexity" evidence="1">
    <location>
        <begin position="677"/>
        <end position="693"/>
    </location>
</feature>
<dbReference type="Proteomes" id="UP001283361">
    <property type="component" value="Unassembled WGS sequence"/>
</dbReference>
<comment type="caution">
    <text evidence="2">The sequence shown here is derived from an EMBL/GenBank/DDBJ whole genome shotgun (WGS) entry which is preliminary data.</text>
</comment>
<feature type="compositionally biased region" description="Low complexity" evidence="1">
    <location>
        <begin position="336"/>
        <end position="349"/>
    </location>
</feature>
<evidence type="ECO:0000313" key="3">
    <source>
        <dbReference type="Proteomes" id="UP001283361"/>
    </source>
</evidence>
<dbReference type="AlphaFoldDB" id="A0AAE0Y2L3"/>
<name>A0AAE0Y2L3_9GAST</name>
<sequence length="840" mass="92928">MQAPKESSDAEDVEAGSSGSGTQHVQPGTSTDRTPINSRSVKGNTASFYSAVRAVIKEQKSVQKQTARPGGKFEGRTFFERVRAIGEGSRTEITDGHGSLDWAAQSWLKSKRTINRAEDVPQEPVHEKISEKTISQAVVVRHSSDSLSYPTNSSESKGYVQSLSQISTSAADNLPSYLSTDEEISQEELVSQGQENFTNRNIPQATKTNTLDDKLGKIKHTAKLEDVGVEYQCDHVQSLGLGIREDQSESFDRLDIDGVKYDEIFRLASSPVNTFSEVFGTDEWDDPFAELNIEQTRLTPSDGLERRRTSSAEHLWPEEEEPKENLNRSSLNDGVSNGEENSPNSSSLEAQSRPDSDHTDRSINYISGSFHEPESLGGSQEFLPAQTSLSDTRQGASRSPDRAARHALDQSWSPVPGLARTGSSVDPRPHNTRTDSVQEHFEDDESNELLVVEDEYPDAIVEDSPGGSASNHQSPSSASLDGDGALSESSDQGTQGTFPDQQSLSQLATSAVTAVSTILAAAPSLDSHLVPRPGGVSDTVNGPLYYGPTLAGVASSILSQIVQAQTNNSQFSEFQQQQQQQSVSATLSTNRRRRLRISPAIPPPSARQQVVQPIPQPLVVGPQALAHRVVHRQQEPQRFGFNFPVFETRPNPPPISYFPRLGPVPAPLLVQVRTAGQQLQQQHNQPQQQQHQQQDQDHHQQQQQHPQQNQNQENPRLQQEQQDQQQEEEEEAEEDQRHDNQQTQTFSQEQPQRPAQPLRQPEARQQRQLLDADIQPFPPPAPPPLPLHLIPNRNNLRPPQINEVGAEQRLVLRHHQPPSAAQGSSRRNPSLVRRQPSSQR</sequence>
<feature type="region of interest" description="Disordered" evidence="1">
    <location>
        <begin position="675"/>
        <end position="840"/>
    </location>
</feature>
<evidence type="ECO:0000313" key="2">
    <source>
        <dbReference type="EMBL" id="KAK3729652.1"/>
    </source>
</evidence>
<feature type="compositionally biased region" description="Basic and acidic residues" evidence="1">
    <location>
        <begin position="352"/>
        <end position="361"/>
    </location>
</feature>
<feature type="compositionally biased region" description="Polar residues" evidence="1">
    <location>
        <begin position="20"/>
        <end position="44"/>
    </location>
</feature>
<protein>
    <submittedName>
        <fullName evidence="2">Uncharacterized protein</fullName>
    </submittedName>
</protein>
<organism evidence="2 3">
    <name type="scientific">Elysia crispata</name>
    <name type="common">lettuce slug</name>
    <dbReference type="NCBI Taxonomy" id="231223"/>
    <lineage>
        <taxon>Eukaryota</taxon>
        <taxon>Metazoa</taxon>
        <taxon>Spiralia</taxon>
        <taxon>Lophotrochozoa</taxon>
        <taxon>Mollusca</taxon>
        <taxon>Gastropoda</taxon>
        <taxon>Heterobranchia</taxon>
        <taxon>Euthyneura</taxon>
        <taxon>Panpulmonata</taxon>
        <taxon>Sacoglossa</taxon>
        <taxon>Placobranchoidea</taxon>
        <taxon>Plakobranchidae</taxon>
        <taxon>Elysia</taxon>
    </lineage>
</organism>
<feature type="compositionally biased region" description="Acidic residues" evidence="1">
    <location>
        <begin position="725"/>
        <end position="734"/>
    </location>
</feature>
<gene>
    <name evidence="2" type="ORF">RRG08_015673</name>
</gene>
<feature type="compositionally biased region" description="Basic and acidic residues" evidence="1">
    <location>
        <begin position="427"/>
        <end position="440"/>
    </location>
</feature>
<feature type="compositionally biased region" description="Low complexity" evidence="1">
    <location>
        <begin position="741"/>
        <end position="760"/>
    </location>
</feature>
<feature type="compositionally biased region" description="Basic and acidic residues" evidence="1">
    <location>
        <begin position="303"/>
        <end position="317"/>
    </location>
</feature>
<feature type="compositionally biased region" description="Polar residues" evidence="1">
    <location>
        <begin position="819"/>
        <end position="828"/>
    </location>
</feature>
<proteinExistence type="predicted"/>
<feature type="compositionally biased region" description="Polar residues" evidence="1">
    <location>
        <begin position="487"/>
        <end position="502"/>
    </location>
</feature>
<reference evidence="2" key="1">
    <citation type="journal article" date="2023" name="G3 (Bethesda)">
        <title>A reference genome for the long-term kleptoplast-retaining sea slug Elysia crispata morphotype clarki.</title>
        <authorList>
            <person name="Eastman K.E."/>
            <person name="Pendleton A.L."/>
            <person name="Shaikh M.A."/>
            <person name="Suttiyut T."/>
            <person name="Ogas R."/>
            <person name="Tomko P."/>
            <person name="Gavelis G."/>
            <person name="Widhalm J.R."/>
            <person name="Wisecaver J.H."/>
        </authorList>
    </citation>
    <scope>NUCLEOTIDE SEQUENCE</scope>
    <source>
        <strain evidence="2">ECLA1</strain>
    </source>
</reference>
<feature type="region of interest" description="Disordered" evidence="1">
    <location>
        <begin position="295"/>
        <end position="502"/>
    </location>
</feature>
<accession>A0AAE0Y2L3</accession>
<feature type="compositionally biased region" description="Basic and acidic residues" evidence="1">
    <location>
        <begin position="399"/>
        <end position="408"/>
    </location>
</feature>
<keyword evidence="3" id="KW-1185">Reference proteome</keyword>
<evidence type="ECO:0000256" key="1">
    <source>
        <dbReference type="SAM" id="MobiDB-lite"/>
    </source>
</evidence>
<feature type="compositionally biased region" description="Low complexity" evidence="1">
    <location>
        <begin position="468"/>
        <end position="479"/>
    </location>
</feature>
<feature type="compositionally biased region" description="Pro residues" evidence="1">
    <location>
        <begin position="776"/>
        <end position="786"/>
    </location>
</feature>
<feature type="compositionally biased region" description="Low complexity" evidence="1">
    <location>
        <begin position="787"/>
        <end position="802"/>
    </location>
</feature>
<feature type="compositionally biased region" description="Polar residues" evidence="1">
    <location>
        <begin position="385"/>
        <end position="397"/>
    </location>
</feature>
<feature type="compositionally biased region" description="Low complexity" evidence="1">
    <location>
        <begin position="701"/>
        <end position="724"/>
    </location>
</feature>
<dbReference type="EMBL" id="JAWDGP010007128">
    <property type="protein sequence ID" value="KAK3729652.1"/>
    <property type="molecule type" value="Genomic_DNA"/>
</dbReference>
<feature type="compositionally biased region" description="Acidic residues" evidence="1">
    <location>
        <begin position="441"/>
        <end position="461"/>
    </location>
</feature>